<proteinExistence type="predicted"/>
<accession>A0A9E8MZG0</accession>
<keyword evidence="3" id="KW-1185">Reference proteome</keyword>
<sequence>MNNSKKSKKTVRQNEKFLPKSQKHDVNLRKNSTLYFQIGLIVCLPASYTALEMTFASANYSYIAPEPLKDVLYVADAKTYKAEENIVDKWPSRKEQHQRIRI</sequence>
<gene>
    <name evidence="2" type="ORF">N7U66_09945</name>
</gene>
<evidence type="ECO:0000313" key="3">
    <source>
        <dbReference type="Proteomes" id="UP001164705"/>
    </source>
</evidence>
<protein>
    <submittedName>
        <fullName evidence="2">Uncharacterized protein</fullName>
    </submittedName>
</protein>
<evidence type="ECO:0000256" key="1">
    <source>
        <dbReference type="SAM" id="MobiDB-lite"/>
    </source>
</evidence>
<feature type="region of interest" description="Disordered" evidence="1">
    <location>
        <begin position="1"/>
        <end position="24"/>
    </location>
</feature>
<dbReference type="KEGG" id="lnu:N7U66_09945"/>
<dbReference type="RefSeq" id="WP_267678349.1">
    <property type="nucleotide sequence ID" value="NZ_CP113088.1"/>
</dbReference>
<organism evidence="2 3">
    <name type="scientific">Lacinutrix neustonica</name>
    <dbReference type="NCBI Taxonomy" id="2980107"/>
    <lineage>
        <taxon>Bacteria</taxon>
        <taxon>Pseudomonadati</taxon>
        <taxon>Bacteroidota</taxon>
        <taxon>Flavobacteriia</taxon>
        <taxon>Flavobacteriales</taxon>
        <taxon>Flavobacteriaceae</taxon>
        <taxon>Lacinutrix</taxon>
    </lineage>
</organism>
<dbReference type="Proteomes" id="UP001164705">
    <property type="component" value="Chromosome"/>
</dbReference>
<feature type="compositionally biased region" description="Basic residues" evidence="1">
    <location>
        <begin position="1"/>
        <end position="11"/>
    </location>
</feature>
<dbReference type="AlphaFoldDB" id="A0A9E8MZG0"/>
<evidence type="ECO:0000313" key="2">
    <source>
        <dbReference type="EMBL" id="WAC03714.1"/>
    </source>
</evidence>
<reference evidence="2" key="1">
    <citation type="submission" date="2022-11" db="EMBL/GenBank/DDBJ databases">
        <title>Lacinutrix neustonica HL-RS19T sp. nov., isolated from the surface microlayer sample of brackish Lake Shihwa.</title>
        <authorList>
            <person name="Choi J.Y."/>
            <person name="Hwang C.Y."/>
        </authorList>
    </citation>
    <scope>NUCLEOTIDE SEQUENCE</scope>
    <source>
        <strain evidence="2">HL-RS19</strain>
    </source>
</reference>
<feature type="compositionally biased region" description="Basic and acidic residues" evidence="1">
    <location>
        <begin position="12"/>
        <end position="24"/>
    </location>
</feature>
<name>A0A9E8MZG0_9FLAO</name>
<dbReference type="EMBL" id="CP113088">
    <property type="protein sequence ID" value="WAC03714.1"/>
    <property type="molecule type" value="Genomic_DNA"/>
</dbReference>